<evidence type="ECO:0000256" key="1">
    <source>
        <dbReference type="SAM" id="Coils"/>
    </source>
</evidence>
<dbReference type="RefSeq" id="WP_004829146.1">
    <property type="nucleotide sequence ID" value="NZ_GG666049.1"/>
</dbReference>
<organism evidence="2 3">
    <name type="scientific">Anaerococcus lactolyticus ATCC 51172</name>
    <dbReference type="NCBI Taxonomy" id="525254"/>
    <lineage>
        <taxon>Bacteria</taxon>
        <taxon>Bacillati</taxon>
        <taxon>Bacillota</taxon>
        <taxon>Tissierellia</taxon>
        <taxon>Tissierellales</taxon>
        <taxon>Peptoniphilaceae</taxon>
        <taxon>Anaerococcus</taxon>
    </lineage>
</organism>
<keyword evidence="3" id="KW-1185">Reference proteome</keyword>
<gene>
    <name evidence="2" type="ORF">HMPREF0072_1324</name>
</gene>
<comment type="caution">
    <text evidence="2">The sequence shown here is derived from an EMBL/GenBank/DDBJ whole genome shotgun (WGS) entry which is preliminary data.</text>
</comment>
<evidence type="ECO:0000313" key="2">
    <source>
        <dbReference type="EMBL" id="EEI86169.1"/>
    </source>
</evidence>
<evidence type="ECO:0000313" key="3">
    <source>
        <dbReference type="Proteomes" id="UP000005984"/>
    </source>
</evidence>
<sequence>MQVLEKTKTPRGIDIQIEDWEENFPEVYGYGDTLAAFPKTITNPDNQVRLEIQFKSYEEAKEALKALEAGEKELRDYRENFNSYSNQGGNVFMNFKE</sequence>
<keyword evidence="1" id="KW-0175">Coiled coil</keyword>
<dbReference type="EMBL" id="ABYO01000214">
    <property type="protein sequence ID" value="EEI86169.1"/>
    <property type="molecule type" value="Genomic_DNA"/>
</dbReference>
<dbReference type="Proteomes" id="UP000005984">
    <property type="component" value="Unassembled WGS sequence"/>
</dbReference>
<proteinExistence type="predicted"/>
<name>C2BG54_9FIRM</name>
<accession>C2BG54</accession>
<reference evidence="2 3" key="1">
    <citation type="submission" date="2008-10" db="EMBL/GenBank/DDBJ databases">
        <authorList>
            <person name="Qin X."/>
            <person name="Bachman B."/>
            <person name="Battles P."/>
            <person name="Bell A."/>
            <person name="Bess C."/>
            <person name="Bickham C."/>
            <person name="Chaboub L."/>
            <person name="Chen D."/>
            <person name="Coyle M."/>
            <person name="Deiros D.R."/>
            <person name="Dinh H."/>
            <person name="Forbes L."/>
            <person name="Fowler G."/>
            <person name="Francisco L."/>
            <person name="Fu Q."/>
            <person name="Gubbala S."/>
            <person name="Hale W."/>
            <person name="Han Y."/>
            <person name="Hemphill L."/>
            <person name="Highlander S.K."/>
            <person name="Hirani K."/>
            <person name="Hogues M."/>
            <person name="Jackson L."/>
            <person name="Jakkamsetti A."/>
            <person name="Javaid M."/>
            <person name="Jiang H."/>
            <person name="Korchina V."/>
            <person name="Kovar C."/>
            <person name="Lara F."/>
            <person name="Lee S."/>
            <person name="Mata R."/>
            <person name="Mathew T."/>
            <person name="Moen C."/>
            <person name="Morales K."/>
            <person name="Munidasa M."/>
            <person name="Nazareth L."/>
            <person name="Ngo R."/>
            <person name="Nguyen L."/>
            <person name="Okwuonu G."/>
            <person name="Ongeri F."/>
            <person name="Patil S."/>
            <person name="Petrosino J."/>
            <person name="Pham C."/>
            <person name="Pham P."/>
            <person name="Pu L.-L."/>
            <person name="Puazo M."/>
            <person name="Raj R."/>
            <person name="Reid J."/>
            <person name="Rouhana J."/>
            <person name="Saada N."/>
            <person name="Shang Y."/>
            <person name="Simmons D."/>
            <person name="Thornton R."/>
            <person name="Warren J."/>
            <person name="Weissenberger G."/>
            <person name="Zhang J."/>
            <person name="Zhang L."/>
            <person name="Zhou C."/>
            <person name="Zhu D."/>
            <person name="Muzny D."/>
            <person name="Worley K."/>
            <person name="Gibbs R."/>
        </authorList>
    </citation>
    <scope>NUCLEOTIDE SEQUENCE [LARGE SCALE GENOMIC DNA]</scope>
    <source>
        <strain evidence="2 3">ATCC 51172</strain>
    </source>
</reference>
<feature type="coiled-coil region" evidence="1">
    <location>
        <begin position="57"/>
        <end position="87"/>
    </location>
</feature>
<dbReference type="STRING" id="525254.HMPREF0072_1324"/>
<protein>
    <submittedName>
        <fullName evidence="2">Uncharacterized protein</fullName>
    </submittedName>
</protein>
<dbReference type="HOGENOM" id="CLU_182248_0_0_9"/>
<dbReference type="AlphaFoldDB" id="C2BG54"/>